<dbReference type="EMBL" id="ADBV01007692">
    <property type="protein sequence ID" value="EJW77506.1"/>
    <property type="molecule type" value="Genomic_DNA"/>
</dbReference>
<evidence type="ECO:0000313" key="2">
    <source>
        <dbReference type="Proteomes" id="UP000004810"/>
    </source>
</evidence>
<proteinExistence type="predicted"/>
<dbReference type="AlphaFoldDB" id="J9E5E3"/>
<name>J9E5E3_WUCBA</name>
<protein>
    <submittedName>
        <fullName evidence="1">Uncharacterized protein</fullName>
    </submittedName>
</protein>
<dbReference type="Proteomes" id="UP000004810">
    <property type="component" value="Unassembled WGS sequence"/>
</dbReference>
<evidence type="ECO:0000313" key="1">
    <source>
        <dbReference type="EMBL" id="EJW77506.1"/>
    </source>
</evidence>
<gene>
    <name evidence="1" type="ORF">WUBG_11583</name>
</gene>
<sequence>MIKTREFHELDATFLRDRGCCCAAAVINREVAVLMLSAGAAVRFLIVYSNHQPVSEYSDQH</sequence>
<organism evidence="1 2">
    <name type="scientific">Wuchereria bancrofti</name>
    <dbReference type="NCBI Taxonomy" id="6293"/>
    <lineage>
        <taxon>Eukaryota</taxon>
        <taxon>Metazoa</taxon>
        <taxon>Ecdysozoa</taxon>
        <taxon>Nematoda</taxon>
        <taxon>Chromadorea</taxon>
        <taxon>Rhabditida</taxon>
        <taxon>Spirurina</taxon>
        <taxon>Spiruromorpha</taxon>
        <taxon>Filarioidea</taxon>
        <taxon>Onchocercidae</taxon>
        <taxon>Wuchereria</taxon>
    </lineage>
</organism>
<reference evidence="2" key="1">
    <citation type="submission" date="2012-08" db="EMBL/GenBank/DDBJ databases">
        <title>The Genome Sequence of Wuchereria bancrofti.</title>
        <authorList>
            <person name="Nutman T.B."/>
            <person name="Fink D.L."/>
            <person name="Russ C."/>
            <person name="Young S."/>
            <person name="Zeng Q."/>
            <person name="Koehrsen M."/>
            <person name="Alvarado L."/>
            <person name="Berlin A."/>
            <person name="Chapman S.B."/>
            <person name="Chen Z."/>
            <person name="Freedman E."/>
            <person name="Gellesch M."/>
            <person name="Goldberg J."/>
            <person name="Griggs A."/>
            <person name="Gujja S."/>
            <person name="Heilman E.R."/>
            <person name="Heiman D."/>
            <person name="Hepburn T."/>
            <person name="Howarth C."/>
            <person name="Jen D."/>
            <person name="Larson L."/>
            <person name="Lewis B."/>
            <person name="Mehta T."/>
            <person name="Park D."/>
            <person name="Pearson M."/>
            <person name="Roberts A."/>
            <person name="Saif S."/>
            <person name="Shea T."/>
            <person name="Shenoy N."/>
            <person name="Sisk P."/>
            <person name="Stolte C."/>
            <person name="Sykes S."/>
            <person name="Walk T."/>
            <person name="White J."/>
            <person name="Yandava C."/>
            <person name="Haas B."/>
            <person name="Henn M.R."/>
            <person name="Nusbaum C."/>
            <person name="Birren B."/>
        </authorList>
    </citation>
    <scope>NUCLEOTIDE SEQUENCE [LARGE SCALE GENOMIC DNA]</scope>
    <source>
        <strain evidence="2">NA</strain>
    </source>
</reference>
<comment type="caution">
    <text evidence="1">The sequence shown here is derived from an EMBL/GenBank/DDBJ whole genome shotgun (WGS) entry which is preliminary data.</text>
</comment>
<accession>J9E5E3</accession>